<dbReference type="NCBIfam" id="NF045702">
    <property type="entry name" value="rSAM_GDGT_ether"/>
    <property type="match status" value="1"/>
</dbReference>
<sequence length="510" mass="58239">MDLPSQMDCKRSDTMQTKSLCPECKKVIDTIVYEEDGKVLLEKACPEHGTFKDVYWSDAALYKKFARFQHDGTGVDNPMTKRDKGCPYDCGLCPEHKTTTVLSLIDVTNRCNQKCPVCFANAAATGYVYEPSIEQIRVMMQLLTREKPVRNWAIQFSGGEPTVRDDLPAIIRMARDLGFIQIQIATNGIRLAKSVEYCRELVEAGLHTVYLQFDGMTPEPYHHIRGFNALPTKLRAIENCRKGGLKSITLVPTLIRGVNDDQIGDILWFASHNLDVVKGVNMQPVSFAGRINQEDREKWRFTIPDAFRCIEEQTDGEITRDDFYPVPFVVPISNFAEVKKGMPQVKFTMHPHCGAGTYIYMEDGKYIPITRFIDVEGLFEYLGEVAEKYDHKTINKLHVSAGIVSHITQFIDAKKAPRSVDVKKLLINALTKGTEDVIKQFHRKTLFLGIMHFQDLYNIDLNRVERCGVHYVTPDGRVIPFCSYNTLHREDVERRFSVSLEEWGRSHDDH</sequence>
<dbReference type="SFLD" id="SFLDF00385">
    <property type="entry name" value="7_8-dihydro-6-hydroxymethylpte"/>
    <property type="match status" value="1"/>
</dbReference>
<evidence type="ECO:0000256" key="3">
    <source>
        <dbReference type="ARBA" id="ARBA00023004"/>
    </source>
</evidence>
<dbReference type="PANTHER" id="PTHR43306:SF1">
    <property type="entry name" value="7,8-DIHYDRO-6-HYDROXYMETHYLPTERIN DIMETHYLTRANSFERASE"/>
    <property type="match status" value="1"/>
</dbReference>
<accession>A0A7G9YMN2</accession>
<dbReference type="GO" id="GO:0008168">
    <property type="term" value="F:methyltransferase activity"/>
    <property type="evidence" value="ECO:0007669"/>
    <property type="project" value="UniProtKB-KW"/>
</dbReference>
<dbReference type="AlphaFoldDB" id="A0A7G9YMN2"/>
<keyword evidence="3" id="KW-0408">Iron</keyword>
<dbReference type="GO" id="GO:0051539">
    <property type="term" value="F:4 iron, 4 sulfur cluster binding"/>
    <property type="evidence" value="ECO:0007669"/>
    <property type="project" value="InterPro"/>
</dbReference>
<dbReference type="InterPro" id="IPR058240">
    <property type="entry name" value="rSAM_sf"/>
</dbReference>
<organism evidence="6">
    <name type="scientific">Candidatus Methanogaster sp. ANME-2c ERB4</name>
    <dbReference type="NCBI Taxonomy" id="2759911"/>
    <lineage>
        <taxon>Archaea</taxon>
        <taxon>Methanobacteriati</taxon>
        <taxon>Methanobacteriota</taxon>
        <taxon>Stenosarchaea group</taxon>
        <taxon>Methanomicrobia</taxon>
        <taxon>Methanosarcinales</taxon>
        <taxon>ANME-2 cluster</taxon>
        <taxon>Candidatus Methanogasteraceae</taxon>
        <taxon>Candidatus Methanogaster</taxon>
    </lineage>
</organism>
<dbReference type="EC" id="2.1.1.-" evidence="6"/>
<dbReference type="PANTHER" id="PTHR43306">
    <property type="entry name" value="7,8-DIHYDRO-6-HYDROXYMETHYLPTERIN DIMETHYLTRANSFERASE"/>
    <property type="match status" value="1"/>
</dbReference>
<dbReference type="GO" id="GO:0032259">
    <property type="term" value="P:methylation"/>
    <property type="evidence" value="ECO:0007669"/>
    <property type="project" value="UniProtKB-KW"/>
</dbReference>
<keyword evidence="1" id="KW-0949">S-adenosyl-L-methionine</keyword>
<dbReference type="SFLD" id="SFLDG01100">
    <property type="entry name" value="methyltransferase_(Class_D)"/>
    <property type="match status" value="1"/>
</dbReference>
<dbReference type="InterPro" id="IPR034471">
    <property type="entry name" value="GDGT/MA_synthase"/>
</dbReference>
<dbReference type="Gene3D" id="3.20.20.70">
    <property type="entry name" value="Aldolase class I"/>
    <property type="match status" value="1"/>
</dbReference>
<name>A0A7G9YMN2_9EURY</name>
<reference evidence="6" key="1">
    <citation type="submission" date="2020-06" db="EMBL/GenBank/DDBJ databases">
        <title>Unique genomic features of the anaerobic methanotrophic archaea.</title>
        <authorList>
            <person name="Chadwick G.L."/>
            <person name="Skennerton C.T."/>
            <person name="Laso-Perez R."/>
            <person name="Leu A.O."/>
            <person name="Speth D.R."/>
            <person name="Yu H."/>
            <person name="Morgan-Lang C."/>
            <person name="Hatzenpichler R."/>
            <person name="Goudeau D."/>
            <person name="Malmstrom R."/>
            <person name="Brazelton W.J."/>
            <person name="Woyke T."/>
            <person name="Hallam S.J."/>
            <person name="Tyson G.W."/>
            <person name="Wegener G."/>
            <person name="Boetius A."/>
            <person name="Orphan V."/>
        </authorList>
    </citation>
    <scope>NUCLEOTIDE SEQUENCE</scope>
</reference>
<protein>
    <submittedName>
        <fullName evidence="6">7,8-dihydro-6-hydroxymethylpterin dimethyltransferase</fullName>
        <ecNumber evidence="6">2.1.1.-</ecNumber>
    </submittedName>
</protein>
<dbReference type="Pfam" id="PF23545">
    <property type="entry name" value="Zn_ribbon_HMPTM"/>
    <property type="match status" value="1"/>
</dbReference>
<dbReference type="InterPro" id="IPR013785">
    <property type="entry name" value="Aldolase_TIM"/>
</dbReference>
<evidence type="ECO:0000256" key="2">
    <source>
        <dbReference type="ARBA" id="ARBA00022723"/>
    </source>
</evidence>
<evidence type="ECO:0000259" key="5">
    <source>
        <dbReference type="PROSITE" id="PS51918"/>
    </source>
</evidence>
<dbReference type="SFLD" id="SFLDS00029">
    <property type="entry name" value="Radical_SAM"/>
    <property type="match status" value="1"/>
</dbReference>
<gene>
    <name evidence="6" type="ORF">ANJBEOKM_00006</name>
</gene>
<proteinExistence type="predicted"/>
<dbReference type="GO" id="GO:0046872">
    <property type="term" value="F:metal ion binding"/>
    <property type="evidence" value="ECO:0007669"/>
    <property type="project" value="UniProtKB-KW"/>
</dbReference>
<keyword evidence="4" id="KW-0411">Iron-sulfur</keyword>
<dbReference type="PROSITE" id="PS51918">
    <property type="entry name" value="RADICAL_SAM"/>
    <property type="match status" value="1"/>
</dbReference>
<dbReference type="SUPFAM" id="SSF102114">
    <property type="entry name" value="Radical SAM enzymes"/>
    <property type="match status" value="1"/>
</dbReference>
<evidence type="ECO:0000256" key="1">
    <source>
        <dbReference type="ARBA" id="ARBA00022691"/>
    </source>
</evidence>
<dbReference type="EMBL" id="MT631376">
    <property type="protein sequence ID" value="QNO49266.1"/>
    <property type="molecule type" value="Genomic_DNA"/>
</dbReference>
<keyword evidence="2" id="KW-0479">Metal-binding</keyword>
<evidence type="ECO:0000256" key="4">
    <source>
        <dbReference type="ARBA" id="ARBA00023014"/>
    </source>
</evidence>
<dbReference type="InterPro" id="IPR056488">
    <property type="entry name" value="Zn_ribbon_HMPTM"/>
</dbReference>
<dbReference type="Pfam" id="PF04055">
    <property type="entry name" value="Radical_SAM"/>
    <property type="match status" value="1"/>
</dbReference>
<dbReference type="SFLD" id="SFLDG01067">
    <property type="entry name" value="SPASM/twitch_domain_containing"/>
    <property type="match status" value="1"/>
</dbReference>
<feature type="domain" description="Radical SAM core" evidence="5">
    <location>
        <begin position="97"/>
        <end position="321"/>
    </location>
</feature>
<keyword evidence="6" id="KW-0489">Methyltransferase</keyword>
<keyword evidence="6" id="KW-0808">Transferase</keyword>
<evidence type="ECO:0000313" key="6">
    <source>
        <dbReference type="EMBL" id="QNO49266.1"/>
    </source>
</evidence>
<dbReference type="InterPro" id="IPR034474">
    <property type="entry name" value="Methyltransferase_Class_D"/>
</dbReference>
<dbReference type="CDD" id="cd01335">
    <property type="entry name" value="Radical_SAM"/>
    <property type="match status" value="1"/>
</dbReference>
<dbReference type="InterPro" id="IPR007197">
    <property type="entry name" value="rSAM"/>
</dbReference>